<dbReference type="GO" id="GO:0008270">
    <property type="term" value="F:zinc ion binding"/>
    <property type="evidence" value="ECO:0007669"/>
    <property type="project" value="UniProtKB-UniRule"/>
</dbReference>
<proteinExistence type="inferred from homology"/>
<dbReference type="Pfam" id="PF02130">
    <property type="entry name" value="YbeY"/>
    <property type="match status" value="1"/>
</dbReference>
<dbReference type="SUPFAM" id="SSF55486">
    <property type="entry name" value="Metalloproteases ('zincins'), catalytic domain"/>
    <property type="match status" value="1"/>
</dbReference>
<dbReference type="GO" id="GO:0005737">
    <property type="term" value="C:cytoplasm"/>
    <property type="evidence" value="ECO:0007669"/>
    <property type="project" value="UniProtKB-SubCell"/>
</dbReference>
<keyword evidence="2 7" id="KW-0540">Nuclease</keyword>
<feature type="binding site" evidence="7">
    <location>
        <position position="101"/>
    </location>
    <ligand>
        <name>Zn(2+)</name>
        <dbReference type="ChEBI" id="CHEBI:29105"/>
        <note>catalytic</note>
    </ligand>
</feature>
<accession>A0A2H0KD07</accession>
<evidence type="ECO:0000313" key="8">
    <source>
        <dbReference type="EMBL" id="PIQ69105.1"/>
    </source>
</evidence>
<comment type="subcellular location">
    <subcellularLocation>
        <location evidence="7">Cytoplasm</location>
    </subcellularLocation>
</comment>
<keyword evidence="7" id="KW-0698">rRNA processing</keyword>
<evidence type="ECO:0000256" key="7">
    <source>
        <dbReference type="HAMAP-Rule" id="MF_00009"/>
    </source>
</evidence>
<dbReference type="GO" id="GO:0004521">
    <property type="term" value="F:RNA endonuclease activity"/>
    <property type="evidence" value="ECO:0007669"/>
    <property type="project" value="UniProtKB-UniRule"/>
</dbReference>
<evidence type="ECO:0000256" key="3">
    <source>
        <dbReference type="ARBA" id="ARBA00022723"/>
    </source>
</evidence>
<keyword evidence="7" id="KW-0690">Ribosome biogenesis</keyword>
<gene>
    <name evidence="7 8" type="primary">ybeY</name>
    <name evidence="8" type="ORF">COV91_00670</name>
</gene>
<keyword evidence="4 7" id="KW-0255">Endonuclease</keyword>
<dbReference type="PANTHER" id="PTHR46986">
    <property type="entry name" value="ENDORIBONUCLEASE YBEY, CHLOROPLASTIC"/>
    <property type="match status" value="1"/>
</dbReference>
<keyword evidence="6 7" id="KW-0862">Zinc</keyword>
<dbReference type="EMBL" id="PCVG01000012">
    <property type="protein sequence ID" value="PIQ69105.1"/>
    <property type="molecule type" value="Genomic_DNA"/>
</dbReference>
<keyword evidence="7" id="KW-0963">Cytoplasm</keyword>
<organism evidence="8 9">
    <name type="scientific">Candidatus Taylorbacteria bacterium CG11_big_fil_rev_8_21_14_0_20_46_11</name>
    <dbReference type="NCBI Taxonomy" id="1975025"/>
    <lineage>
        <taxon>Bacteria</taxon>
        <taxon>Candidatus Tayloriibacteriota</taxon>
    </lineage>
</organism>
<dbReference type="PANTHER" id="PTHR46986:SF1">
    <property type="entry name" value="ENDORIBONUCLEASE YBEY, CHLOROPLASTIC"/>
    <property type="match status" value="1"/>
</dbReference>
<dbReference type="Proteomes" id="UP000229342">
    <property type="component" value="Unassembled WGS sequence"/>
</dbReference>
<evidence type="ECO:0000256" key="5">
    <source>
        <dbReference type="ARBA" id="ARBA00022801"/>
    </source>
</evidence>
<keyword evidence="5 7" id="KW-0378">Hydrolase</keyword>
<reference evidence="8 9" key="1">
    <citation type="submission" date="2017-09" db="EMBL/GenBank/DDBJ databases">
        <title>Depth-based differentiation of microbial function through sediment-hosted aquifers and enrichment of novel symbionts in the deep terrestrial subsurface.</title>
        <authorList>
            <person name="Probst A.J."/>
            <person name="Ladd B."/>
            <person name="Jarett J.K."/>
            <person name="Geller-Mcgrath D.E."/>
            <person name="Sieber C.M."/>
            <person name="Emerson J.B."/>
            <person name="Anantharaman K."/>
            <person name="Thomas B.C."/>
            <person name="Malmstrom R."/>
            <person name="Stieglmeier M."/>
            <person name="Klingl A."/>
            <person name="Woyke T."/>
            <person name="Ryan C.M."/>
            <person name="Banfield J.F."/>
        </authorList>
    </citation>
    <scope>NUCLEOTIDE SEQUENCE [LARGE SCALE GENOMIC DNA]</scope>
    <source>
        <strain evidence="8">CG11_big_fil_rev_8_21_14_0_20_46_11</strain>
    </source>
</reference>
<evidence type="ECO:0000256" key="2">
    <source>
        <dbReference type="ARBA" id="ARBA00022722"/>
    </source>
</evidence>
<evidence type="ECO:0000256" key="4">
    <source>
        <dbReference type="ARBA" id="ARBA00022759"/>
    </source>
</evidence>
<comment type="caution">
    <text evidence="8">The sequence shown here is derived from an EMBL/GenBank/DDBJ whole genome shotgun (WGS) entry which is preliminary data.</text>
</comment>
<protein>
    <recommendedName>
        <fullName evidence="7">Endoribonuclease YbeY</fullName>
        <ecNumber evidence="7">3.1.-.-</ecNumber>
    </recommendedName>
</protein>
<feature type="binding site" evidence="7">
    <location>
        <position position="111"/>
    </location>
    <ligand>
        <name>Zn(2+)</name>
        <dbReference type="ChEBI" id="CHEBI:29105"/>
        <note>catalytic</note>
    </ligand>
</feature>
<evidence type="ECO:0000313" key="9">
    <source>
        <dbReference type="Proteomes" id="UP000229342"/>
    </source>
</evidence>
<feature type="binding site" evidence="7">
    <location>
        <position position="105"/>
    </location>
    <ligand>
        <name>Zn(2+)</name>
        <dbReference type="ChEBI" id="CHEBI:29105"/>
        <note>catalytic</note>
    </ligand>
</feature>
<dbReference type="InterPro" id="IPR002036">
    <property type="entry name" value="YbeY"/>
</dbReference>
<dbReference type="AlphaFoldDB" id="A0A2H0KD07"/>
<comment type="function">
    <text evidence="7">Single strand-specific metallo-endoribonuclease involved in late-stage 70S ribosome quality control and in maturation of the 3' terminus of the 16S rRNA.</text>
</comment>
<sequence>MSTLTISPTNGLKPRVSRALLLSMKNAVLGDTYELSVAFVESKEIRRLNRIYRNKDIATDILSFPLSKKEGEIVFCMKEVEAQAPLFDQTPSHFLLFLFIHGLCHLKGMRHSATMEREEITFRKAFEI</sequence>
<dbReference type="InterPro" id="IPR023091">
    <property type="entry name" value="MetalPrtase_cat_dom_sf_prd"/>
</dbReference>
<dbReference type="EC" id="3.1.-.-" evidence="7"/>
<dbReference type="Gene3D" id="3.40.390.30">
    <property type="entry name" value="Metalloproteases ('zincins'), catalytic domain"/>
    <property type="match status" value="1"/>
</dbReference>
<dbReference type="GO" id="GO:0004222">
    <property type="term" value="F:metalloendopeptidase activity"/>
    <property type="evidence" value="ECO:0007669"/>
    <property type="project" value="InterPro"/>
</dbReference>
<dbReference type="GO" id="GO:0006364">
    <property type="term" value="P:rRNA processing"/>
    <property type="evidence" value="ECO:0007669"/>
    <property type="project" value="UniProtKB-UniRule"/>
</dbReference>
<comment type="similarity">
    <text evidence="1 7">Belongs to the endoribonuclease YbeY family.</text>
</comment>
<evidence type="ECO:0000256" key="6">
    <source>
        <dbReference type="ARBA" id="ARBA00022833"/>
    </source>
</evidence>
<comment type="cofactor">
    <cofactor evidence="7">
        <name>Zn(2+)</name>
        <dbReference type="ChEBI" id="CHEBI:29105"/>
    </cofactor>
    <text evidence="7">Binds 1 zinc ion.</text>
</comment>
<dbReference type="NCBIfam" id="TIGR00043">
    <property type="entry name" value="rRNA maturation RNase YbeY"/>
    <property type="match status" value="1"/>
</dbReference>
<dbReference type="HAMAP" id="MF_00009">
    <property type="entry name" value="Endoribonucl_YbeY"/>
    <property type="match status" value="1"/>
</dbReference>
<name>A0A2H0KD07_9BACT</name>
<evidence type="ECO:0000256" key="1">
    <source>
        <dbReference type="ARBA" id="ARBA00010875"/>
    </source>
</evidence>
<keyword evidence="3 7" id="KW-0479">Metal-binding</keyword>